<gene>
    <name evidence="1" type="ORF">TCON_0603</name>
</gene>
<keyword evidence="2" id="KW-1185">Reference proteome</keyword>
<dbReference type="EMBL" id="SBIQ01000024">
    <property type="protein sequence ID" value="KAF7684199.1"/>
    <property type="molecule type" value="Genomic_DNA"/>
</dbReference>
<dbReference type="Proteomes" id="UP001516464">
    <property type="component" value="Unassembled WGS sequence"/>
</dbReference>
<protein>
    <submittedName>
        <fullName evidence="1">Uncharacterized protein</fullName>
    </submittedName>
</protein>
<evidence type="ECO:0000313" key="2">
    <source>
        <dbReference type="Proteomes" id="UP001516464"/>
    </source>
</evidence>
<proteinExistence type="predicted"/>
<evidence type="ECO:0000313" key="1">
    <source>
        <dbReference type="EMBL" id="KAF7684199.1"/>
    </source>
</evidence>
<name>A0ABQ7I1E8_9MICR</name>
<sequence length="122" mass="14310">MKKSVESKLHKINEIKNEDFIKIVNLLKKIKNPILTYNKLMEISESSPQDIGIVFVCLHDVLHPFVFQHLPLYALHHNIILFAVPEGSKKLFETIFEHRYVPIVSILKREMVFEEIKSIICQ</sequence>
<comment type="caution">
    <text evidence="1">The sequence shown here is derived from an EMBL/GenBank/DDBJ whole genome shotgun (WGS) entry which is preliminary data.</text>
</comment>
<reference evidence="1 2" key="1">
    <citation type="submission" date="2019-01" db="EMBL/GenBank/DDBJ databases">
        <title>Genomes sequencing and comparative genomics of infectious freshwater microsporidia, Cucumispora dikerogammari and Thelohania contejeani.</title>
        <authorList>
            <person name="Cormier A."/>
            <person name="Giraud I."/>
            <person name="Wattier R."/>
            <person name="Teixeira M."/>
            <person name="Grandjean F."/>
            <person name="Rigaud T."/>
            <person name="Cordaux R."/>
        </authorList>
    </citation>
    <scope>NUCLEOTIDE SEQUENCE [LARGE SCALE GENOMIC DNA]</scope>
    <source>
        <strain evidence="1">T1</strain>
        <tissue evidence="1">Spores</tissue>
    </source>
</reference>
<organism evidence="1 2">
    <name type="scientific">Astathelohania contejeani</name>
    <dbReference type="NCBI Taxonomy" id="164912"/>
    <lineage>
        <taxon>Eukaryota</taxon>
        <taxon>Fungi</taxon>
        <taxon>Fungi incertae sedis</taxon>
        <taxon>Microsporidia</taxon>
        <taxon>Astathelohaniidae</taxon>
        <taxon>Astathelohania</taxon>
    </lineage>
</organism>
<accession>A0ABQ7I1E8</accession>